<dbReference type="AlphaFoldDB" id="A0A0A8YAR2"/>
<dbReference type="EMBL" id="GBRH01274871">
    <property type="protein sequence ID" value="JAD23024.1"/>
    <property type="molecule type" value="Transcribed_RNA"/>
</dbReference>
<reference evidence="1" key="1">
    <citation type="submission" date="2014-09" db="EMBL/GenBank/DDBJ databases">
        <authorList>
            <person name="Magalhaes I.L.F."/>
            <person name="Oliveira U."/>
            <person name="Santos F.R."/>
            <person name="Vidigal T.H.D.A."/>
            <person name="Brescovit A.D."/>
            <person name="Santos A.J."/>
        </authorList>
    </citation>
    <scope>NUCLEOTIDE SEQUENCE</scope>
    <source>
        <tissue evidence="1">Shoot tissue taken approximately 20 cm above the soil surface</tissue>
    </source>
</reference>
<accession>A0A0A8YAR2</accession>
<evidence type="ECO:0000313" key="1">
    <source>
        <dbReference type="EMBL" id="JAD23024.1"/>
    </source>
</evidence>
<proteinExistence type="predicted"/>
<sequence>MLQSTVELTVPFIQCTDIKVYKQRDLSDYLKYGCYNVWTR</sequence>
<organism evidence="1">
    <name type="scientific">Arundo donax</name>
    <name type="common">Giant reed</name>
    <name type="synonym">Donax arundinaceus</name>
    <dbReference type="NCBI Taxonomy" id="35708"/>
    <lineage>
        <taxon>Eukaryota</taxon>
        <taxon>Viridiplantae</taxon>
        <taxon>Streptophyta</taxon>
        <taxon>Embryophyta</taxon>
        <taxon>Tracheophyta</taxon>
        <taxon>Spermatophyta</taxon>
        <taxon>Magnoliopsida</taxon>
        <taxon>Liliopsida</taxon>
        <taxon>Poales</taxon>
        <taxon>Poaceae</taxon>
        <taxon>PACMAD clade</taxon>
        <taxon>Arundinoideae</taxon>
        <taxon>Arundineae</taxon>
        <taxon>Arundo</taxon>
    </lineage>
</organism>
<reference evidence="1" key="2">
    <citation type="journal article" date="2015" name="Data Brief">
        <title>Shoot transcriptome of the giant reed, Arundo donax.</title>
        <authorList>
            <person name="Barrero R.A."/>
            <person name="Guerrero F.D."/>
            <person name="Moolhuijzen P."/>
            <person name="Goolsby J.A."/>
            <person name="Tidwell J."/>
            <person name="Bellgard S.E."/>
            <person name="Bellgard M.I."/>
        </authorList>
    </citation>
    <scope>NUCLEOTIDE SEQUENCE</scope>
    <source>
        <tissue evidence="1">Shoot tissue taken approximately 20 cm above the soil surface</tissue>
    </source>
</reference>
<name>A0A0A8YAR2_ARUDO</name>
<protein>
    <submittedName>
        <fullName evidence="1">Uncharacterized protein</fullName>
    </submittedName>
</protein>